<organism evidence="1 2">
    <name type="scientific">Blyttiomyces helicus</name>
    <dbReference type="NCBI Taxonomy" id="388810"/>
    <lineage>
        <taxon>Eukaryota</taxon>
        <taxon>Fungi</taxon>
        <taxon>Fungi incertae sedis</taxon>
        <taxon>Chytridiomycota</taxon>
        <taxon>Chytridiomycota incertae sedis</taxon>
        <taxon>Chytridiomycetes</taxon>
        <taxon>Chytridiomycetes incertae sedis</taxon>
        <taxon>Blyttiomyces</taxon>
    </lineage>
</organism>
<sequence>MSSAPRPFADHPNCPHPLAPDSLLPVLFTMPILSERQQLIPDLDLLPHLGEDSHPLPALYQEFIANCYLQRDYTVHVAQAPGHMDLLLKELDVCDFEAEVETTRLQALVIFQLIVAMKRLGFCDNAAGVGAVVCMWRVSALMDSYAYLCYALTFSTASVASLLATASALRASQEILGSASICFSKIVITSFVRELVSLMGIFGLQMVQFRKWDALPNH</sequence>
<reference evidence="2" key="1">
    <citation type="journal article" date="2018" name="Nat. Microbiol.">
        <title>Leveraging single-cell genomics to expand the fungal tree of life.</title>
        <authorList>
            <person name="Ahrendt S.R."/>
            <person name="Quandt C.A."/>
            <person name="Ciobanu D."/>
            <person name="Clum A."/>
            <person name="Salamov A."/>
            <person name="Andreopoulos B."/>
            <person name="Cheng J.F."/>
            <person name="Woyke T."/>
            <person name="Pelin A."/>
            <person name="Henrissat B."/>
            <person name="Reynolds N.K."/>
            <person name="Benny G.L."/>
            <person name="Smith M.E."/>
            <person name="James T.Y."/>
            <person name="Grigoriev I.V."/>
        </authorList>
    </citation>
    <scope>NUCLEOTIDE SEQUENCE [LARGE SCALE GENOMIC DNA]</scope>
</reference>
<evidence type="ECO:0000313" key="2">
    <source>
        <dbReference type="Proteomes" id="UP000269721"/>
    </source>
</evidence>
<name>A0A4P9WSX4_9FUNG</name>
<keyword evidence="2" id="KW-1185">Reference proteome</keyword>
<dbReference type="AlphaFoldDB" id="A0A4P9WSX4"/>
<dbReference type="EMBL" id="KZ993996">
    <property type="protein sequence ID" value="RKO94136.1"/>
    <property type="molecule type" value="Genomic_DNA"/>
</dbReference>
<evidence type="ECO:0000313" key="1">
    <source>
        <dbReference type="EMBL" id="RKO94136.1"/>
    </source>
</evidence>
<dbReference type="Proteomes" id="UP000269721">
    <property type="component" value="Unassembled WGS sequence"/>
</dbReference>
<proteinExistence type="predicted"/>
<protein>
    <submittedName>
        <fullName evidence="1">Uncharacterized protein</fullName>
    </submittedName>
</protein>
<accession>A0A4P9WSX4</accession>
<gene>
    <name evidence="1" type="ORF">BDK51DRAFT_42647</name>
</gene>